<dbReference type="OrthoDB" id="2690769at2759"/>
<evidence type="ECO:0008006" key="4">
    <source>
        <dbReference type="Google" id="ProtNLM"/>
    </source>
</evidence>
<dbReference type="InParanoid" id="A0A401GCF3"/>
<name>A0A401GCF3_9APHY</name>
<feature type="region of interest" description="Disordered" evidence="1">
    <location>
        <begin position="84"/>
        <end position="134"/>
    </location>
</feature>
<sequence>MLKAKWMKLKATYTAIETYKSQPGALWSTENGAGINISSEAAWDDYLKVKSHRVMRRFKNNGWSPYDDVVRIMLRTARGTYPSYPASTSAASVASVPPPTTSGKRTPNPSIRSSPSFASSSKVSSRSTFSDETGKSGANAAVIAAAGAAAATLSVLQESLQRFAVVFEQTMKTPEDKPQAPAVQAVDLMQKENPGLSSSDIAALAFEFGRQPTMASIFLGLPEAEVRKTFLHILLAKSKLGGMPKEASHLPS</sequence>
<proteinExistence type="predicted"/>
<evidence type="ECO:0000313" key="2">
    <source>
        <dbReference type="EMBL" id="GBE79821.1"/>
    </source>
</evidence>
<dbReference type="EMBL" id="BFAD01000002">
    <property type="protein sequence ID" value="GBE79821.1"/>
    <property type="molecule type" value="Genomic_DNA"/>
</dbReference>
<comment type="caution">
    <text evidence="2">The sequence shown here is derived from an EMBL/GenBank/DDBJ whole genome shotgun (WGS) entry which is preliminary data.</text>
</comment>
<feature type="compositionally biased region" description="Low complexity" evidence="1">
    <location>
        <begin position="84"/>
        <end position="95"/>
    </location>
</feature>
<dbReference type="GeneID" id="38776738"/>
<evidence type="ECO:0000313" key="3">
    <source>
        <dbReference type="Proteomes" id="UP000287166"/>
    </source>
</evidence>
<dbReference type="RefSeq" id="XP_027610734.1">
    <property type="nucleotide sequence ID" value="XM_027754933.1"/>
</dbReference>
<dbReference type="AlphaFoldDB" id="A0A401GCF3"/>
<feature type="compositionally biased region" description="Low complexity" evidence="1">
    <location>
        <begin position="110"/>
        <end position="130"/>
    </location>
</feature>
<organism evidence="2 3">
    <name type="scientific">Sparassis crispa</name>
    <dbReference type="NCBI Taxonomy" id="139825"/>
    <lineage>
        <taxon>Eukaryota</taxon>
        <taxon>Fungi</taxon>
        <taxon>Dikarya</taxon>
        <taxon>Basidiomycota</taxon>
        <taxon>Agaricomycotina</taxon>
        <taxon>Agaricomycetes</taxon>
        <taxon>Polyporales</taxon>
        <taxon>Sparassidaceae</taxon>
        <taxon>Sparassis</taxon>
    </lineage>
</organism>
<reference evidence="2 3" key="1">
    <citation type="journal article" date="2018" name="Sci. Rep.">
        <title>Genome sequence of the cauliflower mushroom Sparassis crispa (Hanabiratake) and its association with beneficial usage.</title>
        <authorList>
            <person name="Kiyama R."/>
            <person name="Furutani Y."/>
            <person name="Kawaguchi K."/>
            <person name="Nakanishi T."/>
        </authorList>
    </citation>
    <scope>NUCLEOTIDE SEQUENCE [LARGE SCALE GENOMIC DNA]</scope>
</reference>
<accession>A0A401GCF3</accession>
<evidence type="ECO:0000256" key="1">
    <source>
        <dbReference type="SAM" id="MobiDB-lite"/>
    </source>
</evidence>
<protein>
    <recommendedName>
        <fullName evidence="4">Myb/SANT-like domain-containing protein</fullName>
    </recommendedName>
</protein>
<keyword evidence="3" id="KW-1185">Reference proteome</keyword>
<gene>
    <name evidence="2" type="ORF">SCP_0210220</name>
</gene>
<dbReference type="Proteomes" id="UP000287166">
    <property type="component" value="Unassembled WGS sequence"/>
</dbReference>